<dbReference type="GO" id="GO:0005524">
    <property type="term" value="F:ATP binding"/>
    <property type="evidence" value="ECO:0007669"/>
    <property type="project" value="UniProtKB-KW"/>
</dbReference>
<accession>A0ABD1EMC4</accession>
<evidence type="ECO:0000256" key="4">
    <source>
        <dbReference type="SAM" id="MobiDB-lite"/>
    </source>
</evidence>
<gene>
    <name evidence="5" type="ORF">ABEB36_008573</name>
</gene>
<keyword evidence="6" id="KW-1185">Reference proteome</keyword>
<feature type="region of interest" description="Disordered" evidence="4">
    <location>
        <begin position="359"/>
        <end position="403"/>
    </location>
</feature>
<evidence type="ECO:0008006" key="7">
    <source>
        <dbReference type="Google" id="ProtNLM"/>
    </source>
</evidence>
<keyword evidence="3" id="KW-0067">ATP-binding</keyword>
<evidence type="ECO:0000256" key="1">
    <source>
        <dbReference type="ARBA" id="ARBA00022598"/>
    </source>
</evidence>
<feature type="compositionally biased region" description="Acidic residues" evidence="4">
    <location>
        <begin position="370"/>
        <end position="381"/>
    </location>
</feature>
<dbReference type="AlphaFoldDB" id="A0ABD1EMC4"/>
<evidence type="ECO:0000313" key="6">
    <source>
        <dbReference type="Proteomes" id="UP001566132"/>
    </source>
</evidence>
<evidence type="ECO:0000313" key="5">
    <source>
        <dbReference type="EMBL" id="KAL1497651.1"/>
    </source>
</evidence>
<dbReference type="SUPFAM" id="SSF56059">
    <property type="entry name" value="Glutathione synthetase ATP-binding domain-like"/>
    <property type="match status" value="1"/>
</dbReference>
<keyword evidence="1" id="KW-0436">Ligase</keyword>
<dbReference type="Gene3D" id="3.30.470.20">
    <property type="entry name" value="ATP-grasp fold, B domain"/>
    <property type="match status" value="1"/>
</dbReference>
<sequence length="976" mass="112722">MRKMGDCNISSVPFKTSPETRDKYCKYSYSSWCATCEKHSPRRRSKSETSECCKKKCKDMKTLTPKKYDKCNEFENMEMEYDFKGWQDTKYDCCRIRSNLVELPTSYITNNCQVPSEMTISKNEVDFLKPLKPFDYSLTSSSIDLKTNYENSNKLMESHSKLLDNSKIEGGKINSQLLESSLSSYLKSNGFHAQKPRILSDNHQELKNLTYFVEGRRGFPVTSNCREYCQLADFKGHYIDNRKPLCYDTDTYFNRPMDREKYCREVDYLREKLKMLQNTSYSNYYNQGISVLNLDGDTEDSLRESCISTIMEIKPKTMTKSPVLQESIVKSSKSKIAVKTRRFNNGKCKKTIIKPGSALNIHSSSGSESDSVDDDSVDEESQSISTSDPVSTDESSKEKPEICAPSNDAILSTGVLELAVWPIRVSLFPNIPPYVKFRSFDFDPPYKLPSGKKFFKWKLSTITPVIVRKTLANSGFALVRSEFSRESNQWLGTWGKHMKSPMFKALKETQKLNHFPGTFQLGRKDRLWRNFQKMISKFGHKEFGFLPHTYVLPQELKILKQNWDFKNNGCKEMWIIKPPASARGVGIKVINKWCQLPKKTSLVCQKYIHNPYLINGSKFDLRLYVLVTSFHPLRIYLYPEGLARFASAKYSDDVKDLKDRYMHLTNYSINKLSSQYTANEDANACQGHKWTLTKLMEYMHNEGVDTKNLWKSLQQLVIKTIISSESLITPLCEENMNSYYNCYELFGIDVLLDEHLKPWLLEVNISPSLHSASPLDAHVKGPLVQTLFDIAQFHFPIRLSQQVKNSPQCFDSRLYTRSLTKKERKKHTNYVQFESRDDYVYDILTDLTGDDVRQLLRAEDEFVVKGKFERIFPTAHTYKYLEFMEARYYNRLFDAWEVKYSSRREDGIALLQTMCAKKVHLKVGQVSTISTSCPSTTPGQTLVNQLSKKGQTQSCEILLNGPKTCIKSTVCEEIKV</sequence>
<dbReference type="GO" id="GO:0016874">
    <property type="term" value="F:ligase activity"/>
    <property type="evidence" value="ECO:0007669"/>
    <property type="project" value="UniProtKB-KW"/>
</dbReference>
<name>A0ABD1EMC4_HYPHA</name>
<evidence type="ECO:0000256" key="2">
    <source>
        <dbReference type="ARBA" id="ARBA00022741"/>
    </source>
</evidence>
<comment type="caution">
    <text evidence="5">The sequence shown here is derived from an EMBL/GenBank/DDBJ whole genome shotgun (WGS) entry which is preliminary data.</text>
</comment>
<dbReference type="EMBL" id="JBDJPC010000006">
    <property type="protein sequence ID" value="KAL1497651.1"/>
    <property type="molecule type" value="Genomic_DNA"/>
</dbReference>
<keyword evidence="2" id="KW-0547">Nucleotide-binding</keyword>
<evidence type="ECO:0000256" key="3">
    <source>
        <dbReference type="ARBA" id="ARBA00022840"/>
    </source>
</evidence>
<protein>
    <recommendedName>
        <fullName evidence="7">Tubulin polyglutamylase TTLL4</fullName>
    </recommendedName>
</protein>
<dbReference type="Pfam" id="PF03133">
    <property type="entry name" value="TTL"/>
    <property type="match status" value="1"/>
</dbReference>
<dbReference type="PANTHER" id="PTHR12241:SF162">
    <property type="entry name" value="TUBULIN MONOGLUTAMYLASE TTLL4"/>
    <property type="match status" value="1"/>
</dbReference>
<organism evidence="5 6">
    <name type="scientific">Hypothenemus hampei</name>
    <name type="common">Coffee berry borer</name>
    <dbReference type="NCBI Taxonomy" id="57062"/>
    <lineage>
        <taxon>Eukaryota</taxon>
        <taxon>Metazoa</taxon>
        <taxon>Ecdysozoa</taxon>
        <taxon>Arthropoda</taxon>
        <taxon>Hexapoda</taxon>
        <taxon>Insecta</taxon>
        <taxon>Pterygota</taxon>
        <taxon>Neoptera</taxon>
        <taxon>Endopterygota</taxon>
        <taxon>Coleoptera</taxon>
        <taxon>Polyphaga</taxon>
        <taxon>Cucujiformia</taxon>
        <taxon>Curculionidae</taxon>
        <taxon>Scolytinae</taxon>
        <taxon>Hypothenemus</taxon>
    </lineage>
</organism>
<dbReference type="Proteomes" id="UP001566132">
    <property type="component" value="Unassembled WGS sequence"/>
</dbReference>
<proteinExistence type="predicted"/>
<dbReference type="InterPro" id="IPR004344">
    <property type="entry name" value="TTL/TTLL_fam"/>
</dbReference>
<dbReference type="PROSITE" id="PS51221">
    <property type="entry name" value="TTL"/>
    <property type="match status" value="1"/>
</dbReference>
<dbReference type="PANTHER" id="PTHR12241">
    <property type="entry name" value="TUBULIN POLYGLUTAMYLASE"/>
    <property type="match status" value="1"/>
</dbReference>
<reference evidence="5 6" key="1">
    <citation type="submission" date="2024-05" db="EMBL/GenBank/DDBJ databases">
        <title>Genetic variation in Jamaican populations of the coffee berry borer (Hypothenemus hampei).</title>
        <authorList>
            <person name="Errbii M."/>
            <person name="Myrie A."/>
        </authorList>
    </citation>
    <scope>NUCLEOTIDE SEQUENCE [LARGE SCALE GENOMIC DNA]</scope>
    <source>
        <strain evidence="5">JA-Hopewell-2020-01-JO</strain>
        <tissue evidence="5">Whole body</tissue>
    </source>
</reference>